<gene>
    <name evidence="2" type="ORF">RchiOBHm_Chr2g0123031</name>
</gene>
<feature type="transmembrane region" description="Helical" evidence="1">
    <location>
        <begin position="24"/>
        <end position="45"/>
    </location>
</feature>
<dbReference type="AlphaFoldDB" id="A0A2P6RSZ5"/>
<protein>
    <submittedName>
        <fullName evidence="2">Uncharacterized protein</fullName>
    </submittedName>
</protein>
<dbReference type="STRING" id="74649.A0A2P6RSZ5"/>
<dbReference type="PANTHER" id="PTHR46975:SF2">
    <property type="entry name" value="PROTEIN SWEETIE"/>
    <property type="match status" value="1"/>
</dbReference>
<evidence type="ECO:0000313" key="2">
    <source>
        <dbReference type="EMBL" id="PRQ49535.1"/>
    </source>
</evidence>
<reference evidence="2 3" key="1">
    <citation type="journal article" date="2018" name="Nat. Genet.">
        <title>The Rosa genome provides new insights in the design of modern roses.</title>
        <authorList>
            <person name="Bendahmane M."/>
        </authorList>
    </citation>
    <scope>NUCLEOTIDE SEQUENCE [LARGE SCALE GENOMIC DNA]</scope>
    <source>
        <strain evidence="3">cv. Old Blush</strain>
    </source>
</reference>
<dbReference type="EMBL" id="PDCK01000040">
    <property type="protein sequence ID" value="PRQ49535.1"/>
    <property type="molecule type" value="Genomic_DNA"/>
</dbReference>
<keyword evidence="3" id="KW-1185">Reference proteome</keyword>
<dbReference type="PANTHER" id="PTHR46975">
    <property type="entry name" value="PROTEIN SWEETIE"/>
    <property type="match status" value="1"/>
</dbReference>
<dbReference type="Proteomes" id="UP000238479">
    <property type="component" value="Chromosome 2"/>
</dbReference>
<keyword evidence="1" id="KW-1133">Transmembrane helix</keyword>
<evidence type="ECO:0000313" key="3">
    <source>
        <dbReference type="Proteomes" id="UP000238479"/>
    </source>
</evidence>
<proteinExistence type="predicted"/>
<keyword evidence="1" id="KW-0472">Membrane</keyword>
<dbReference type="GO" id="GO:0005975">
    <property type="term" value="P:carbohydrate metabolic process"/>
    <property type="evidence" value="ECO:0007669"/>
    <property type="project" value="InterPro"/>
</dbReference>
<accession>A0A2P6RSZ5</accession>
<sequence>MRQNALEGSGSSGAASAYTEAFRIFMWFAVGGKSFLVIIAAARCLKAFDIIGRLGLGMEELDNSASFCVKVDVFLC</sequence>
<organism evidence="2 3">
    <name type="scientific">Rosa chinensis</name>
    <name type="common">China rose</name>
    <dbReference type="NCBI Taxonomy" id="74649"/>
    <lineage>
        <taxon>Eukaryota</taxon>
        <taxon>Viridiplantae</taxon>
        <taxon>Streptophyta</taxon>
        <taxon>Embryophyta</taxon>
        <taxon>Tracheophyta</taxon>
        <taxon>Spermatophyta</taxon>
        <taxon>Magnoliopsida</taxon>
        <taxon>eudicotyledons</taxon>
        <taxon>Gunneridae</taxon>
        <taxon>Pentapetalae</taxon>
        <taxon>rosids</taxon>
        <taxon>fabids</taxon>
        <taxon>Rosales</taxon>
        <taxon>Rosaceae</taxon>
        <taxon>Rosoideae</taxon>
        <taxon>Rosoideae incertae sedis</taxon>
        <taxon>Rosa</taxon>
    </lineage>
</organism>
<dbReference type="InterPro" id="IPR044218">
    <property type="entry name" value="SWEETIE"/>
</dbReference>
<dbReference type="Gramene" id="PRQ49535">
    <property type="protein sequence ID" value="PRQ49535"/>
    <property type="gene ID" value="RchiOBHm_Chr2g0123031"/>
</dbReference>
<name>A0A2P6RSZ5_ROSCH</name>
<comment type="caution">
    <text evidence="2">The sequence shown here is derived from an EMBL/GenBank/DDBJ whole genome shotgun (WGS) entry which is preliminary data.</text>
</comment>
<keyword evidence="1" id="KW-0812">Transmembrane</keyword>
<evidence type="ECO:0000256" key="1">
    <source>
        <dbReference type="SAM" id="Phobius"/>
    </source>
</evidence>